<feature type="compositionally biased region" description="Low complexity" evidence="6">
    <location>
        <begin position="43"/>
        <end position="63"/>
    </location>
</feature>
<name>A0AAW0WXC2_CHEQU</name>
<evidence type="ECO:0000256" key="7">
    <source>
        <dbReference type="SAM" id="Phobius"/>
    </source>
</evidence>
<protein>
    <submittedName>
        <fullName evidence="8">Uncharacterized protein</fullName>
    </submittedName>
</protein>
<keyword evidence="9" id="KW-1185">Reference proteome</keyword>
<evidence type="ECO:0000256" key="6">
    <source>
        <dbReference type="SAM" id="MobiDB-lite"/>
    </source>
</evidence>
<comment type="caution">
    <text evidence="8">The sequence shown here is derived from an EMBL/GenBank/DDBJ whole genome shotgun (WGS) entry which is preliminary data.</text>
</comment>
<sequence length="174" mass="19525">KGGYGSIERKPPLRPNSLSLMQNGHRVDEGIEAENYQGYGEKQGQQLHQQEQQQHQETSFNQQDPTEVMKEAVVAEVTDEAAVPGATLRQYLLSIVYMPRSLRVLCLTNLFCWMSLVCYSLYFTDFVGEAVFGGNPGAADGTQEKELYEEGVRFGCWGMALYSLSCSVYSFLIE</sequence>
<reference evidence="8 9" key="1">
    <citation type="journal article" date="2024" name="BMC Genomics">
        <title>Genome assembly of redclaw crayfish (Cherax quadricarinatus) provides insights into its immune adaptation and hypoxia tolerance.</title>
        <authorList>
            <person name="Liu Z."/>
            <person name="Zheng J."/>
            <person name="Li H."/>
            <person name="Fang K."/>
            <person name="Wang S."/>
            <person name="He J."/>
            <person name="Zhou D."/>
            <person name="Weng S."/>
            <person name="Chi M."/>
            <person name="Gu Z."/>
            <person name="He J."/>
            <person name="Li F."/>
            <person name="Wang M."/>
        </authorList>
    </citation>
    <scope>NUCLEOTIDE SEQUENCE [LARGE SCALE GENOMIC DNA]</scope>
    <source>
        <strain evidence="8">ZL_2023a</strain>
    </source>
</reference>
<evidence type="ECO:0000256" key="2">
    <source>
        <dbReference type="ARBA" id="ARBA00022448"/>
    </source>
</evidence>
<dbReference type="GO" id="GO:0008506">
    <property type="term" value="F:sucrose:proton symporter activity"/>
    <property type="evidence" value="ECO:0007669"/>
    <property type="project" value="TreeGrafter"/>
</dbReference>
<dbReference type="GO" id="GO:0016020">
    <property type="term" value="C:membrane"/>
    <property type="evidence" value="ECO:0007669"/>
    <property type="project" value="UniProtKB-SubCell"/>
</dbReference>
<evidence type="ECO:0000313" key="8">
    <source>
        <dbReference type="EMBL" id="KAK8732064.1"/>
    </source>
</evidence>
<evidence type="ECO:0000313" key="9">
    <source>
        <dbReference type="Proteomes" id="UP001445076"/>
    </source>
</evidence>
<feature type="transmembrane region" description="Helical" evidence="7">
    <location>
        <begin position="102"/>
        <end position="122"/>
    </location>
</feature>
<gene>
    <name evidence="8" type="ORF">OTU49_007169</name>
</gene>
<comment type="subcellular location">
    <subcellularLocation>
        <location evidence="1">Membrane</location>
        <topology evidence="1">Multi-pass membrane protein</topology>
    </subcellularLocation>
</comment>
<keyword evidence="5 7" id="KW-0472">Membrane</keyword>
<dbReference type="AlphaFoldDB" id="A0AAW0WXC2"/>
<feature type="region of interest" description="Disordered" evidence="6">
    <location>
        <begin position="38"/>
        <end position="65"/>
    </location>
</feature>
<evidence type="ECO:0000256" key="3">
    <source>
        <dbReference type="ARBA" id="ARBA00022692"/>
    </source>
</evidence>
<dbReference type="PANTHER" id="PTHR19432">
    <property type="entry name" value="SUGAR TRANSPORTER"/>
    <property type="match status" value="1"/>
</dbReference>
<keyword evidence="3 7" id="KW-0812">Transmembrane</keyword>
<feature type="non-terminal residue" evidence="8">
    <location>
        <position position="1"/>
    </location>
</feature>
<proteinExistence type="predicted"/>
<feature type="non-terminal residue" evidence="8">
    <location>
        <position position="174"/>
    </location>
</feature>
<evidence type="ECO:0000256" key="1">
    <source>
        <dbReference type="ARBA" id="ARBA00004141"/>
    </source>
</evidence>
<keyword evidence="2" id="KW-0813">Transport</keyword>
<feature type="transmembrane region" description="Helical" evidence="7">
    <location>
        <begin position="152"/>
        <end position="172"/>
    </location>
</feature>
<keyword evidence="4 7" id="KW-1133">Transmembrane helix</keyword>
<dbReference type="EMBL" id="JARKIK010000058">
    <property type="protein sequence ID" value="KAK8732064.1"/>
    <property type="molecule type" value="Genomic_DNA"/>
</dbReference>
<dbReference type="Proteomes" id="UP001445076">
    <property type="component" value="Unassembled WGS sequence"/>
</dbReference>
<accession>A0AAW0WXC2</accession>
<feature type="region of interest" description="Disordered" evidence="6">
    <location>
        <begin position="1"/>
        <end position="25"/>
    </location>
</feature>
<dbReference type="PANTHER" id="PTHR19432:SF35">
    <property type="entry name" value="SOLUTE CARRIER FAMILY 45 MEMBER 3 ISOFORM X1"/>
    <property type="match status" value="1"/>
</dbReference>
<evidence type="ECO:0000256" key="5">
    <source>
        <dbReference type="ARBA" id="ARBA00023136"/>
    </source>
</evidence>
<evidence type="ECO:0000256" key="4">
    <source>
        <dbReference type="ARBA" id="ARBA00022989"/>
    </source>
</evidence>
<organism evidence="8 9">
    <name type="scientific">Cherax quadricarinatus</name>
    <name type="common">Australian red claw crayfish</name>
    <dbReference type="NCBI Taxonomy" id="27406"/>
    <lineage>
        <taxon>Eukaryota</taxon>
        <taxon>Metazoa</taxon>
        <taxon>Ecdysozoa</taxon>
        <taxon>Arthropoda</taxon>
        <taxon>Crustacea</taxon>
        <taxon>Multicrustacea</taxon>
        <taxon>Malacostraca</taxon>
        <taxon>Eumalacostraca</taxon>
        <taxon>Eucarida</taxon>
        <taxon>Decapoda</taxon>
        <taxon>Pleocyemata</taxon>
        <taxon>Astacidea</taxon>
        <taxon>Parastacoidea</taxon>
        <taxon>Parastacidae</taxon>
        <taxon>Cherax</taxon>
    </lineage>
</organism>